<evidence type="ECO:0000313" key="3">
    <source>
        <dbReference type="EMBL" id="BAD30502.1"/>
    </source>
</evidence>
<organism evidence="2 4">
    <name type="scientific">Oryza sativa subsp. japonica</name>
    <name type="common">Rice</name>
    <dbReference type="NCBI Taxonomy" id="39947"/>
    <lineage>
        <taxon>Eukaryota</taxon>
        <taxon>Viridiplantae</taxon>
        <taxon>Streptophyta</taxon>
        <taxon>Embryophyta</taxon>
        <taxon>Tracheophyta</taxon>
        <taxon>Spermatophyta</taxon>
        <taxon>Magnoliopsida</taxon>
        <taxon>Liliopsida</taxon>
        <taxon>Poales</taxon>
        <taxon>Poaceae</taxon>
        <taxon>BOP clade</taxon>
        <taxon>Oryzoideae</taxon>
        <taxon>Oryzeae</taxon>
        <taxon>Oryzinae</taxon>
        <taxon>Oryza</taxon>
        <taxon>Oryza sativa</taxon>
    </lineage>
</organism>
<feature type="compositionally biased region" description="Basic and acidic residues" evidence="1">
    <location>
        <begin position="45"/>
        <end position="57"/>
    </location>
</feature>
<reference evidence="3" key="2">
    <citation type="submission" date="2001-09" db="EMBL/GenBank/DDBJ databases">
        <title>Oryza sativa nipponbare(GA3) genomic DNA, chromosome 7, BAC clone:OJ1301_C12.</title>
        <authorList>
            <person name="Sasaki T."/>
            <person name="Matsumoto T."/>
            <person name="Yamamoto K."/>
        </authorList>
    </citation>
    <scope>NUCLEOTIDE SEQUENCE</scope>
</reference>
<name>A0A0N7KNR5_ORYSJ</name>
<reference evidence="2" key="1">
    <citation type="submission" date="2001-06" db="EMBL/GenBank/DDBJ databases">
        <title>Oryza sativa nipponbare(GA3) genomic DNA, chromosome 7, BAC clone:OJ1127_E01.</title>
        <authorList>
            <person name="Sasaki T."/>
            <person name="Matsumoto T."/>
            <person name="Yamamoto K."/>
        </authorList>
    </citation>
    <scope>NUCLEOTIDE SEQUENCE</scope>
</reference>
<evidence type="ECO:0000313" key="2">
    <source>
        <dbReference type="EMBL" id="BAC55603.1"/>
    </source>
</evidence>
<feature type="region of interest" description="Disordered" evidence="1">
    <location>
        <begin position="44"/>
        <end position="92"/>
    </location>
</feature>
<reference evidence="4" key="3">
    <citation type="journal article" date="2005" name="Nature">
        <title>The map-based sequence of the rice genome.</title>
        <authorList>
            <consortium name="International rice genome sequencing project (IRGSP)"/>
            <person name="Matsumoto T."/>
            <person name="Wu J."/>
            <person name="Kanamori H."/>
            <person name="Katayose Y."/>
            <person name="Fujisawa M."/>
            <person name="Namiki N."/>
            <person name="Mizuno H."/>
            <person name="Yamamoto K."/>
            <person name="Antonio B.A."/>
            <person name="Baba T."/>
            <person name="Sakata K."/>
            <person name="Nagamura Y."/>
            <person name="Aoki H."/>
            <person name="Arikawa K."/>
            <person name="Arita K."/>
            <person name="Bito T."/>
            <person name="Chiden Y."/>
            <person name="Fujitsuka N."/>
            <person name="Fukunaka R."/>
            <person name="Hamada M."/>
            <person name="Harada C."/>
            <person name="Hayashi A."/>
            <person name="Hijishita S."/>
            <person name="Honda M."/>
            <person name="Hosokawa S."/>
            <person name="Ichikawa Y."/>
            <person name="Idonuma A."/>
            <person name="Iijima M."/>
            <person name="Ikeda M."/>
            <person name="Ikeno M."/>
            <person name="Ito K."/>
            <person name="Ito S."/>
            <person name="Ito T."/>
            <person name="Ito Y."/>
            <person name="Ito Y."/>
            <person name="Iwabuchi A."/>
            <person name="Kamiya K."/>
            <person name="Karasawa W."/>
            <person name="Kurita K."/>
            <person name="Katagiri S."/>
            <person name="Kikuta A."/>
            <person name="Kobayashi H."/>
            <person name="Kobayashi N."/>
            <person name="Machita K."/>
            <person name="Maehara T."/>
            <person name="Masukawa M."/>
            <person name="Mizubayashi T."/>
            <person name="Mukai Y."/>
            <person name="Nagasaki H."/>
            <person name="Nagata Y."/>
            <person name="Naito S."/>
            <person name="Nakashima M."/>
            <person name="Nakama Y."/>
            <person name="Nakamichi Y."/>
            <person name="Nakamura M."/>
            <person name="Meguro A."/>
            <person name="Negishi M."/>
            <person name="Ohta I."/>
            <person name="Ohta T."/>
            <person name="Okamoto M."/>
            <person name="Ono N."/>
            <person name="Saji S."/>
            <person name="Sakaguchi M."/>
            <person name="Sakai K."/>
            <person name="Shibata M."/>
            <person name="Shimokawa T."/>
            <person name="Song J."/>
            <person name="Takazaki Y."/>
            <person name="Terasawa K."/>
            <person name="Tsugane M."/>
            <person name="Tsuji K."/>
            <person name="Ueda S."/>
            <person name="Waki K."/>
            <person name="Yamagata H."/>
            <person name="Yamamoto M."/>
            <person name="Yamamoto S."/>
            <person name="Yamane H."/>
            <person name="Yoshiki S."/>
            <person name="Yoshihara R."/>
            <person name="Yukawa K."/>
            <person name="Zhong H."/>
            <person name="Yano M."/>
            <person name="Yuan Q."/>
            <person name="Ouyang S."/>
            <person name="Liu J."/>
            <person name="Jones K.M."/>
            <person name="Gansberger K."/>
            <person name="Moffat K."/>
            <person name="Hill J."/>
            <person name="Bera J."/>
            <person name="Fadrosh D."/>
            <person name="Jin S."/>
            <person name="Johri S."/>
            <person name="Kim M."/>
            <person name="Overton L."/>
            <person name="Reardon M."/>
            <person name="Tsitrin T."/>
            <person name="Vuong H."/>
            <person name="Weaver B."/>
            <person name="Ciecko A."/>
            <person name="Tallon L."/>
            <person name="Jackson J."/>
            <person name="Pai G."/>
            <person name="Aken S.V."/>
            <person name="Utterback T."/>
            <person name="Reidmuller S."/>
            <person name="Feldblyum T."/>
            <person name="Hsiao J."/>
            <person name="Zismann V."/>
            <person name="Iobst S."/>
            <person name="de Vazeille A.R."/>
            <person name="Buell C.R."/>
            <person name="Ying K."/>
            <person name="Li Y."/>
            <person name="Lu T."/>
            <person name="Huang Y."/>
            <person name="Zhao Q."/>
            <person name="Feng Q."/>
            <person name="Zhang L."/>
            <person name="Zhu J."/>
            <person name="Weng Q."/>
            <person name="Mu J."/>
            <person name="Lu Y."/>
            <person name="Fan D."/>
            <person name="Liu Y."/>
            <person name="Guan J."/>
            <person name="Zhang Y."/>
            <person name="Yu S."/>
            <person name="Liu X."/>
            <person name="Zhang Y."/>
            <person name="Hong G."/>
            <person name="Han B."/>
            <person name="Choisne N."/>
            <person name="Demange N."/>
            <person name="Orjeda G."/>
            <person name="Samain S."/>
            <person name="Cattolico L."/>
            <person name="Pelletier E."/>
            <person name="Couloux A."/>
            <person name="Segurens B."/>
            <person name="Wincker P."/>
            <person name="D'Hont A."/>
            <person name="Scarpelli C."/>
            <person name="Weissenbach J."/>
            <person name="Salanoubat M."/>
            <person name="Quetier F."/>
            <person name="Yu Y."/>
            <person name="Kim H.R."/>
            <person name="Rambo T."/>
            <person name="Currie J."/>
            <person name="Collura K."/>
            <person name="Luo M."/>
            <person name="Yang T."/>
            <person name="Ammiraju J.S.S."/>
            <person name="Engler F."/>
            <person name="Soderlund C."/>
            <person name="Wing R.A."/>
            <person name="Palmer L.E."/>
            <person name="de la Bastide M."/>
            <person name="Spiegel L."/>
            <person name="Nascimento L."/>
            <person name="Zutavern T."/>
            <person name="O'Shaughnessy A."/>
            <person name="Dike S."/>
            <person name="Dedhia N."/>
            <person name="Preston R."/>
            <person name="Balija V."/>
            <person name="McCombie W.R."/>
            <person name="Chow T."/>
            <person name="Chen H."/>
            <person name="Chung M."/>
            <person name="Chen C."/>
            <person name="Shaw J."/>
            <person name="Wu H."/>
            <person name="Hsiao K."/>
            <person name="Chao Y."/>
            <person name="Chu M."/>
            <person name="Cheng C."/>
            <person name="Hour A."/>
            <person name="Lee P."/>
            <person name="Lin S."/>
            <person name="Lin Y."/>
            <person name="Liou J."/>
            <person name="Liu S."/>
            <person name="Hsing Y."/>
            <person name="Raghuvanshi S."/>
            <person name="Mohanty A."/>
            <person name="Bharti A.K."/>
            <person name="Gaur A."/>
            <person name="Gupta V."/>
            <person name="Kumar D."/>
            <person name="Ravi V."/>
            <person name="Vij S."/>
            <person name="Kapur A."/>
            <person name="Khurana P."/>
            <person name="Khurana P."/>
            <person name="Khurana J.P."/>
            <person name="Tyagi A.K."/>
            <person name="Gaikwad K."/>
            <person name="Singh A."/>
            <person name="Dalal V."/>
            <person name="Srivastava S."/>
            <person name="Dixit A."/>
            <person name="Pal A.K."/>
            <person name="Ghazi I.A."/>
            <person name="Yadav M."/>
            <person name="Pandit A."/>
            <person name="Bhargava A."/>
            <person name="Sureshbabu K."/>
            <person name="Batra K."/>
            <person name="Sharma T.R."/>
            <person name="Mohapatra T."/>
            <person name="Singh N.K."/>
            <person name="Messing J."/>
            <person name="Nelson A.B."/>
            <person name="Fuks G."/>
            <person name="Kavchok S."/>
            <person name="Keizer G."/>
            <person name="Linton E."/>
            <person name="Llaca V."/>
            <person name="Song R."/>
            <person name="Tanyolac B."/>
            <person name="Young S."/>
            <person name="Ho-Il K."/>
            <person name="Hahn J.H."/>
            <person name="Sangsakoo G."/>
            <person name="Vanavichit A."/>
            <person name="de Mattos Luiz.A.T."/>
            <person name="Zimmer P.D."/>
            <person name="Malone G."/>
            <person name="Dellagostin O."/>
            <person name="de Oliveira A.C."/>
            <person name="Bevan M."/>
            <person name="Bancroft I."/>
            <person name="Minx P."/>
            <person name="Cordum H."/>
            <person name="Wilson R."/>
            <person name="Cheng Z."/>
            <person name="Jin W."/>
            <person name="Jiang J."/>
            <person name="Leong S.A."/>
            <person name="Iwama H."/>
            <person name="Gojobori T."/>
            <person name="Itoh T."/>
            <person name="Niimura Y."/>
            <person name="Fujii Y."/>
            <person name="Habara T."/>
            <person name="Sakai H."/>
            <person name="Sato Y."/>
            <person name="Wilson G."/>
            <person name="Kumar K."/>
            <person name="McCouch S."/>
            <person name="Juretic N."/>
            <person name="Hoen D."/>
            <person name="Wright S."/>
            <person name="Bruskiewich R."/>
            <person name="Bureau T."/>
            <person name="Miyao A."/>
            <person name="Hirochika H."/>
            <person name="Nishikawa T."/>
            <person name="Kadowaki K."/>
            <person name="Sugiura M."/>
            <person name="Burr B."/>
            <person name="Sasaki T."/>
        </authorList>
    </citation>
    <scope>NUCLEOTIDE SEQUENCE [LARGE SCALE GENOMIC DNA]</scope>
    <source>
        <strain evidence="4">cv. Nipponbare</strain>
    </source>
</reference>
<gene>
    <name evidence="2" type="primary">OJ1127_E01.102</name>
    <name evidence="3" type="ORF">OJ1301_C12.32</name>
</gene>
<evidence type="ECO:0000256" key="1">
    <source>
        <dbReference type="SAM" id="MobiDB-lite"/>
    </source>
</evidence>
<dbReference type="EMBL" id="AP004185">
    <property type="protein sequence ID" value="BAD30502.1"/>
    <property type="molecule type" value="Genomic_DNA"/>
</dbReference>
<proteinExistence type="predicted"/>
<dbReference type="Proteomes" id="UP000000763">
    <property type="component" value="Chromosome 7"/>
</dbReference>
<sequence length="92" mass="9772">MTKRGEAEVGLVAALYSSSRVAPTGVGLLAECLYGYELAGDAAIETERRNTTSLDREPWEEEREAPEEKPSAVASSTSALPHSAATTTSSRE</sequence>
<evidence type="ECO:0000313" key="4">
    <source>
        <dbReference type="Proteomes" id="UP000000763"/>
    </source>
</evidence>
<protein>
    <submittedName>
        <fullName evidence="2">Uncharacterized protein</fullName>
    </submittedName>
</protein>
<dbReference type="AlphaFoldDB" id="A0A0N7KNR5"/>
<dbReference type="EMBL" id="AP003747">
    <property type="protein sequence ID" value="BAC55603.1"/>
    <property type="molecule type" value="Genomic_DNA"/>
</dbReference>
<feature type="compositionally biased region" description="Polar residues" evidence="1">
    <location>
        <begin position="73"/>
        <end position="92"/>
    </location>
</feature>
<accession>A0A0N7KNR5</accession>
<reference evidence="4" key="4">
    <citation type="journal article" date="2008" name="Nucleic Acids Res.">
        <title>The rice annotation project database (RAP-DB): 2008 update.</title>
        <authorList>
            <consortium name="The rice annotation project (RAP)"/>
        </authorList>
    </citation>
    <scope>GENOME REANNOTATION</scope>
    <source>
        <strain evidence="4">cv. Nipponbare</strain>
    </source>
</reference>